<feature type="domain" description="Thioredoxin" evidence="2">
    <location>
        <begin position="324"/>
        <end position="452"/>
    </location>
</feature>
<dbReference type="PANTHER" id="PTHR34684:SF1">
    <property type="entry name" value="OS08G0192200 PROTEIN"/>
    <property type="match status" value="1"/>
</dbReference>
<dbReference type="SUPFAM" id="SSF52833">
    <property type="entry name" value="Thioredoxin-like"/>
    <property type="match status" value="1"/>
</dbReference>
<dbReference type="STRING" id="3469.A0A4Y7L0J1"/>
<proteinExistence type="predicted"/>
<feature type="compositionally biased region" description="Basic residues" evidence="1">
    <location>
        <begin position="274"/>
        <end position="307"/>
    </location>
</feature>
<gene>
    <name evidence="3" type="ORF">C5167_002133</name>
</gene>
<dbReference type="InterPro" id="IPR036249">
    <property type="entry name" value="Thioredoxin-like_sf"/>
</dbReference>
<feature type="compositionally biased region" description="Basic and acidic residues" evidence="1">
    <location>
        <begin position="209"/>
        <end position="234"/>
    </location>
</feature>
<dbReference type="Proteomes" id="UP000316621">
    <property type="component" value="Chromosome 9"/>
</dbReference>
<organism evidence="3 4">
    <name type="scientific">Papaver somniferum</name>
    <name type="common">Opium poppy</name>
    <dbReference type="NCBI Taxonomy" id="3469"/>
    <lineage>
        <taxon>Eukaryota</taxon>
        <taxon>Viridiplantae</taxon>
        <taxon>Streptophyta</taxon>
        <taxon>Embryophyta</taxon>
        <taxon>Tracheophyta</taxon>
        <taxon>Spermatophyta</taxon>
        <taxon>Magnoliopsida</taxon>
        <taxon>Ranunculales</taxon>
        <taxon>Papaveraceae</taxon>
        <taxon>Papaveroideae</taxon>
        <taxon>Papaver</taxon>
    </lineage>
</organism>
<evidence type="ECO:0000256" key="1">
    <source>
        <dbReference type="SAM" id="MobiDB-lite"/>
    </source>
</evidence>
<dbReference type="Gramene" id="RZC77948">
    <property type="protein sequence ID" value="RZC77948"/>
    <property type="gene ID" value="C5167_002133"/>
</dbReference>
<keyword evidence="4" id="KW-1185">Reference proteome</keyword>
<dbReference type="Pfam" id="PF00085">
    <property type="entry name" value="Thioredoxin"/>
    <property type="match status" value="1"/>
</dbReference>
<feature type="compositionally biased region" description="Polar residues" evidence="1">
    <location>
        <begin position="308"/>
        <end position="317"/>
    </location>
</feature>
<feature type="compositionally biased region" description="Basic and acidic residues" evidence="1">
    <location>
        <begin position="121"/>
        <end position="132"/>
    </location>
</feature>
<dbReference type="InterPro" id="IPR013766">
    <property type="entry name" value="Thioredoxin_domain"/>
</dbReference>
<reference evidence="3 4" key="1">
    <citation type="journal article" date="2018" name="Science">
        <title>The opium poppy genome and morphinan production.</title>
        <authorList>
            <person name="Guo L."/>
            <person name="Winzer T."/>
            <person name="Yang X."/>
            <person name="Li Y."/>
            <person name="Ning Z."/>
            <person name="He Z."/>
            <person name="Teodor R."/>
            <person name="Lu Y."/>
            <person name="Bowser T.A."/>
            <person name="Graham I.A."/>
            <person name="Ye K."/>
        </authorList>
    </citation>
    <scope>NUCLEOTIDE SEQUENCE [LARGE SCALE GENOMIC DNA]</scope>
    <source>
        <strain evidence="4">cv. HN1</strain>
        <tissue evidence="3">Leaves</tissue>
    </source>
</reference>
<feature type="region of interest" description="Disordered" evidence="1">
    <location>
        <begin position="121"/>
        <end position="319"/>
    </location>
</feature>
<evidence type="ECO:0000259" key="2">
    <source>
        <dbReference type="PROSITE" id="PS51352"/>
    </source>
</evidence>
<dbReference type="CDD" id="cd02947">
    <property type="entry name" value="TRX_family"/>
    <property type="match status" value="1"/>
</dbReference>
<accession>A0A4Y7L0J1</accession>
<name>A0A4Y7L0J1_PAPSO</name>
<dbReference type="PANTHER" id="PTHR34684">
    <property type="entry name" value="OS08G0192200 PROTEIN"/>
    <property type="match status" value="1"/>
</dbReference>
<dbReference type="EMBL" id="CM010723">
    <property type="protein sequence ID" value="RZC77948.1"/>
    <property type="molecule type" value="Genomic_DNA"/>
</dbReference>
<sequence length="453" mass="52181">MLWFSFSVRLECFLVCDPYLHYHSDVLIRIYLNCREAYFIASQMDLETENRIASILMREAAELRRQADKEGVHAYLLQPKVRGRPNSRFLTATVRGVRQANRVVEMGEMWRVRQKEIELENRLRGKSRDGSSHRHHINHNPSTRESETTDAEVGTPRKRKMEDCNTGENGSSGLRDEEVEEFLHSRVKRGRGAVGSRMDETGPYLPSRSDLDPKGKFLARPDDARVREDLEHRALLGPDRPSFLKKTSRKSSSSESDSDHEGSRRKEKKDKSRSSSKKHYSEKKHKSKDKYRDKKKTKKSKRHRRSRNQSGVSSNFCNLEFQRGDDGDSIEEQQVNFAGGKVHVVSTKADWDRQLADANKQRKTVLVNFSVSWCKPCRTIAPHFCELSVKYPSLVFLTVDVDELPEFSSSLEIKATPTFFFFKDGEQLDKLVGANRSDLGKKIIEILNQLSKN</sequence>
<evidence type="ECO:0000313" key="4">
    <source>
        <dbReference type="Proteomes" id="UP000316621"/>
    </source>
</evidence>
<feature type="compositionally biased region" description="Basic and acidic residues" evidence="1">
    <location>
        <begin position="257"/>
        <end position="273"/>
    </location>
</feature>
<protein>
    <recommendedName>
        <fullName evidence="2">Thioredoxin domain-containing protein</fullName>
    </recommendedName>
</protein>
<dbReference type="AlphaFoldDB" id="A0A4Y7L0J1"/>
<evidence type="ECO:0000313" key="3">
    <source>
        <dbReference type="EMBL" id="RZC77948.1"/>
    </source>
</evidence>
<dbReference type="PROSITE" id="PS51352">
    <property type="entry name" value="THIOREDOXIN_2"/>
    <property type="match status" value="1"/>
</dbReference>
<dbReference type="Gene3D" id="3.40.30.10">
    <property type="entry name" value="Glutaredoxin"/>
    <property type="match status" value="1"/>
</dbReference>